<evidence type="ECO:0000256" key="1">
    <source>
        <dbReference type="SAM" id="Coils"/>
    </source>
</evidence>
<evidence type="ECO:0000313" key="4">
    <source>
        <dbReference type="Proteomes" id="UP000008792"/>
    </source>
</evidence>
<name>A0A0Q9WGI7_DROVI</name>
<organism evidence="3 4">
    <name type="scientific">Drosophila virilis</name>
    <name type="common">Fruit fly</name>
    <dbReference type="NCBI Taxonomy" id="7244"/>
    <lineage>
        <taxon>Eukaryota</taxon>
        <taxon>Metazoa</taxon>
        <taxon>Ecdysozoa</taxon>
        <taxon>Arthropoda</taxon>
        <taxon>Hexapoda</taxon>
        <taxon>Insecta</taxon>
        <taxon>Pterygota</taxon>
        <taxon>Neoptera</taxon>
        <taxon>Endopterygota</taxon>
        <taxon>Diptera</taxon>
        <taxon>Brachycera</taxon>
        <taxon>Muscomorpha</taxon>
        <taxon>Ephydroidea</taxon>
        <taxon>Drosophilidae</taxon>
        <taxon>Drosophila</taxon>
    </lineage>
</organism>
<feature type="compositionally biased region" description="Polar residues" evidence="2">
    <location>
        <begin position="358"/>
        <end position="370"/>
    </location>
</feature>
<keyword evidence="4" id="KW-1185">Reference proteome</keyword>
<dbReference type="EMBL" id="CH940648">
    <property type="protein sequence ID" value="KRF80123.1"/>
    <property type="molecule type" value="Genomic_DNA"/>
</dbReference>
<feature type="compositionally biased region" description="Basic and acidic residues" evidence="2">
    <location>
        <begin position="271"/>
        <end position="294"/>
    </location>
</feature>
<sequence length="864" mass="101563">MNALQGLNSLSVPVKSDRFGVQPLLLNRDCLVKKIEILSPLIEKLHWRNNNEVFCAYWSYLADIYKRQQQDILQRIEQNAEFLKNIEDKRTESFWKFLLPRKRRTANEIFLYDVAAKKAENTIYEEFMECFNHIATGTLVKSRKRRSESLLLTWKREKVKALDALKATQNPYDIERIQQKLKRLEQLEERLNPSQPYPERLYKQKKKYEQVPKIPRPANWAIESIRPQKSSISRYKKKSKRYTRKLHDELEQEEEIQIKRKTPEDQIDGLTLKEKNEKELESRHSSLNTKNERTAIKEEQLLKIPSLSKNVQESNIYEMGQKDVPQIDVQIYEVEPKKVVYDLPRSKHKTEQIRRVKQQSPNIDSQSNQTNRRLTMSTISLVAVKPKIKHKKKIDVRAKLKKHEKTQKEEKLTDIKVYMSQHKRKRTPKYLRKLRKGLEQQTEKLPTDQIDSKKNDENESNKLIETEANLLAIKRFTKEQEIITERKIPEVEQKVEIQNNENEENLTKNEERVHISEHTPNTDKSIRLVDRKKRRTASAKRSLRAIKEEQKKPSMPLKAISNISILEPELPANASYFISQQNLPQAKIPLRNSTEDTLIGSFASNKSGSKMMCEEEAEQLKKPLSNFRLYTMDKGIVYKNPYEERPQYGGIMRVIEQQEMKATSTPSTTMVKTTLHTARHKLCDRRSTLRNSRRKRLTKAHIPSMSHQVMEKDDRKTPLLLSDLVADLQKSESLYNLLQQINPVVNSDMAQPQKNEKEAVPMPMPIPVPVPRPKKPKKVEIKVIKTLPVESPKPPHTCIACRICAQLRKRPPLPKHPYMQQIERQLKTLELRSYYAQMMLSNCLREKQCQKRRCLENELNLCPI</sequence>
<feature type="region of interest" description="Disordered" evidence="2">
    <location>
        <begin position="267"/>
        <end position="294"/>
    </location>
</feature>
<reference evidence="3 4" key="1">
    <citation type="journal article" date="2007" name="Nature">
        <title>Evolution of genes and genomes on the Drosophila phylogeny.</title>
        <authorList>
            <consortium name="Drosophila 12 Genomes Consortium"/>
            <person name="Clark A.G."/>
            <person name="Eisen M.B."/>
            <person name="Smith D.R."/>
            <person name="Bergman C.M."/>
            <person name="Oliver B."/>
            <person name="Markow T.A."/>
            <person name="Kaufman T.C."/>
            <person name="Kellis M."/>
            <person name="Gelbart W."/>
            <person name="Iyer V.N."/>
            <person name="Pollard D.A."/>
            <person name="Sackton T.B."/>
            <person name="Larracuente A.M."/>
            <person name="Singh N.D."/>
            <person name="Abad J.P."/>
            <person name="Abt D.N."/>
            <person name="Adryan B."/>
            <person name="Aguade M."/>
            <person name="Akashi H."/>
            <person name="Anderson W.W."/>
            <person name="Aquadro C.F."/>
            <person name="Ardell D.H."/>
            <person name="Arguello R."/>
            <person name="Artieri C.G."/>
            <person name="Barbash D.A."/>
            <person name="Barker D."/>
            <person name="Barsanti P."/>
            <person name="Batterham P."/>
            <person name="Batzoglou S."/>
            <person name="Begun D."/>
            <person name="Bhutkar A."/>
            <person name="Blanco E."/>
            <person name="Bosak S.A."/>
            <person name="Bradley R.K."/>
            <person name="Brand A.D."/>
            <person name="Brent M.R."/>
            <person name="Brooks A.N."/>
            <person name="Brown R.H."/>
            <person name="Butlin R.K."/>
            <person name="Caggese C."/>
            <person name="Calvi B.R."/>
            <person name="Bernardo de Carvalho A."/>
            <person name="Caspi A."/>
            <person name="Castrezana S."/>
            <person name="Celniker S.E."/>
            <person name="Chang J.L."/>
            <person name="Chapple C."/>
            <person name="Chatterji S."/>
            <person name="Chinwalla A."/>
            <person name="Civetta A."/>
            <person name="Clifton S.W."/>
            <person name="Comeron J.M."/>
            <person name="Costello J.C."/>
            <person name="Coyne J.A."/>
            <person name="Daub J."/>
            <person name="David R.G."/>
            <person name="Delcher A.L."/>
            <person name="Delehaunty K."/>
            <person name="Do C.B."/>
            <person name="Ebling H."/>
            <person name="Edwards K."/>
            <person name="Eickbush T."/>
            <person name="Evans J.D."/>
            <person name="Filipski A."/>
            <person name="Findeiss S."/>
            <person name="Freyhult E."/>
            <person name="Fulton L."/>
            <person name="Fulton R."/>
            <person name="Garcia A.C."/>
            <person name="Gardiner A."/>
            <person name="Garfield D.A."/>
            <person name="Garvin B.E."/>
            <person name="Gibson G."/>
            <person name="Gilbert D."/>
            <person name="Gnerre S."/>
            <person name="Godfrey J."/>
            <person name="Good R."/>
            <person name="Gotea V."/>
            <person name="Gravely B."/>
            <person name="Greenberg A.J."/>
            <person name="Griffiths-Jones S."/>
            <person name="Gross S."/>
            <person name="Guigo R."/>
            <person name="Gustafson E.A."/>
            <person name="Haerty W."/>
            <person name="Hahn M.W."/>
            <person name="Halligan D.L."/>
            <person name="Halpern A.L."/>
            <person name="Halter G.M."/>
            <person name="Han M.V."/>
            <person name="Heger A."/>
            <person name="Hillier L."/>
            <person name="Hinrichs A.S."/>
            <person name="Holmes I."/>
            <person name="Hoskins R.A."/>
            <person name="Hubisz M.J."/>
            <person name="Hultmark D."/>
            <person name="Huntley M.A."/>
            <person name="Jaffe D.B."/>
            <person name="Jagadeeshan S."/>
            <person name="Jeck W.R."/>
            <person name="Johnson J."/>
            <person name="Jones C.D."/>
            <person name="Jordan W.C."/>
            <person name="Karpen G.H."/>
            <person name="Kataoka E."/>
            <person name="Keightley P.D."/>
            <person name="Kheradpour P."/>
            <person name="Kirkness E.F."/>
            <person name="Koerich L.B."/>
            <person name="Kristiansen K."/>
            <person name="Kudrna D."/>
            <person name="Kulathinal R.J."/>
            <person name="Kumar S."/>
            <person name="Kwok R."/>
            <person name="Lander E."/>
            <person name="Langley C.H."/>
            <person name="Lapoint R."/>
            <person name="Lazzaro B.P."/>
            <person name="Lee S.J."/>
            <person name="Levesque L."/>
            <person name="Li R."/>
            <person name="Lin C.F."/>
            <person name="Lin M.F."/>
            <person name="Lindblad-Toh K."/>
            <person name="Llopart A."/>
            <person name="Long M."/>
            <person name="Low L."/>
            <person name="Lozovsky E."/>
            <person name="Lu J."/>
            <person name="Luo M."/>
            <person name="Machado C.A."/>
            <person name="Makalowski W."/>
            <person name="Marzo M."/>
            <person name="Matsuda M."/>
            <person name="Matzkin L."/>
            <person name="McAllister B."/>
            <person name="McBride C.S."/>
            <person name="McKernan B."/>
            <person name="McKernan K."/>
            <person name="Mendez-Lago M."/>
            <person name="Minx P."/>
            <person name="Mollenhauer M.U."/>
            <person name="Montooth K."/>
            <person name="Mount S.M."/>
            <person name="Mu X."/>
            <person name="Myers E."/>
            <person name="Negre B."/>
            <person name="Newfeld S."/>
            <person name="Nielsen R."/>
            <person name="Noor M.A."/>
            <person name="O'Grady P."/>
            <person name="Pachter L."/>
            <person name="Papaceit M."/>
            <person name="Parisi M.J."/>
            <person name="Parisi M."/>
            <person name="Parts L."/>
            <person name="Pedersen J.S."/>
            <person name="Pesole G."/>
            <person name="Phillippy A.M."/>
            <person name="Ponting C.P."/>
            <person name="Pop M."/>
            <person name="Porcelli D."/>
            <person name="Powell J.R."/>
            <person name="Prohaska S."/>
            <person name="Pruitt K."/>
            <person name="Puig M."/>
            <person name="Quesneville H."/>
            <person name="Ram K.R."/>
            <person name="Rand D."/>
            <person name="Rasmussen M.D."/>
            <person name="Reed L.K."/>
            <person name="Reenan R."/>
            <person name="Reily A."/>
            <person name="Remington K.A."/>
            <person name="Rieger T.T."/>
            <person name="Ritchie M.G."/>
            <person name="Robin C."/>
            <person name="Rogers Y.H."/>
            <person name="Rohde C."/>
            <person name="Rozas J."/>
            <person name="Rubenfield M.J."/>
            <person name="Ruiz A."/>
            <person name="Russo S."/>
            <person name="Salzberg S.L."/>
            <person name="Sanchez-Gracia A."/>
            <person name="Saranga D.J."/>
            <person name="Sato H."/>
            <person name="Schaeffer S.W."/>
            <person name="Schatz M.C."/>
            <person name="Schlenke T."/>
            <person name="Schwartz R."/>
            <person name="Segarra C."/>
            <person name="Singh R.S."/>
            <person name="Sirot L."/>
            <person name="Sirota M."/>
            <person name="Sisneros N.B."/>
            <person name="Smith C.D."/>
            <person name="Smith T.F."/>
            <person name="Spieth J."/>
            <person name="Stage D.E."/>
            <person name="Stark A."/>
            <person name="Stephan W."/>
            <person name="Strausberg R.L."/>
            <person name="Strempel S."/>
            <person name="Sturgill D."/>
            <person name="Sutton G."/>
            <person name="Sutton G.G."/>
            <person name="Tao W."/>
            <person name="Teichmann S."/>
            <person name="Tobari Y.N."/>
            <person name="Tomimura Y."/>
            <person name="Tsolas J.M."/>
            <person name="Valente V.L."/>
            <person name="Venter E."/>
            <person name="Venter J.C."/>
            <person name="Vicario S."/>
            <person name="Vieira F.G."/>
            <person name="Vilella A.J."/>
            <person name="Villasante A."/>
            <person name="Walenz B."/>
            <person name="Wang J."/>
            <person name="Wasserman M."/>
            <person name="Watts T."/>
            <person name="Wilson D."/>
            <person name="Wilson R.K."/>
            <person name="Wing R.A."/>
            <person name="Wolfner M.F."/>
            <person name="Wong A."/>
            <person name="Wong G.K."/>
            <person name="Wu C.I."/>
            <person name="Wu G."/>
            <person name="Yamamoto D."/>
            <person name="Yang H.P."/>
            <person name="Yang S.P."/>
            <person name="Yorke J.A."/>
            <person name="Yoshida K."/>
            <person name="Zdobnov E."/>
            <person name="Zhang P."/>
            <person name="Zhang Y."/>
            <person name="Zimin A.V."/>
            <person name="Baldwin J."/>
            <person name="Abdouelleil A."/>
            <person name="Abdulkadir J."/>
            <person name="Abebe A."/>
            <person name="Abera B."/>
            <person name="Abreu J."/>
            <person name="Acer S.C."/>
            <person name="Aftuck L."/>
            <person name="Alexander A."/>
            <person name="An P."/>
            <person name="Anderson E."/>
            <person name="Anderson S."/>
            <person name="Arachi H."/>
            <person name="Azer M."/>
            <person name="Bachantsang P."/>
            <person name="Barry A."/>
            <person name="Bayul T."/>
            <person name="Berlin A."/>
            <person name="Bessette D."/>
            <person name="Bloom T."/>
            <person name="Blye J."/>
            <person name="Boguslavskiy L."/>
            <person name="Bonnet C."/>
            <person name="Boukhgalter B."/>
            <person name="Bourzgui I."/>
            <person name="Brown A."/>
            <person name="Cahill P."/>
            <person name="Channer S."/>
            <person name="Cheshatsang Y."/>
            <person name="Chuda L."/>
            <person name="Citroen M."/>
            <person name="Collymore A."/>
            <person name="Cooke P."/>
            <person name="Costello M."/>
            <person name="D'Aco K."/>
            <person name="Daza R."/>
            <person name="De Haan G."/>
            <person name="DeGray S."/>
            <person name="DeMaso C."/>
            <person name="Dhargay N."/>
            <person name="Dooley K."/>
            <person name="Dooley E."/>
            <person name="Doricent M."/>
            <person name="Dorje P."/>
            <person name="Dorjee K."/>
            <person name="Dupes A."/>
            <person name="Elong R."/>
            <person name="Falk J."/>
            <person name="Farina A."/>
            <person name="Faro S."/>
            <person name="Ferguson D."/>
            <person name="Fisher S."/>
            <person name="Foley C.D."/>
            <person name="Franke A."/>
            <person name="Friedrich D."/>
            <person name="Gadbois L."/>
            <person name="Gearin G."/>
            <person name="Gearin C.R."/>
            <person name="Giannoukos G."/>
            <person name="Goode T."/>
            <person name="Graham J."/>
            <person name="Grandbois E."/>
            <person name="Grewal S."/>
            <person name="Gyaltsen K."/>
            <person name="Hafez N."/>
            <person name="Hagos B."/>
            <person name="Hall J."/>
            <person name="Henson C."/>
            <person name="Hollinger A."/>
            <person name="Honan T."/>
            <person name="Huard M.D."/>
            <person name="Hughes L."/>
            <person name="Hurhula B."/>
            <person name="Husby M.E."/>
            <person name="Kamat A."/>
            <person name="Kanga B."/>
            <person name="Kashin S."/>
            <person name="Khazanovich D."/>
            <person name="Kisner P."/>
            <person name="Lance K."/>
            <person name="Lara M."/>
            <person name="Lee W."/>
            <person name="Lennon N."/>
            <person name="Letendre F."/>
            <person name="LeVine R."/>
            <person name="Lipovsky A."/>
            <person name="Liu X."/>
            <person name="Liu J."/>
            <person name="Liu S."/>
            <person name="Lokyitsang T."/>
            <person name="Lokyitsang Y."/>
            <person name="Lubonja R."/>
            <person name="Lui A."/>
            <person name="MacDonald P."/>
            <person name="Magnisalis V."/>
            <person name="Maru K."/>
            <person name="Matthews C."/>
            <person name="McCusker W."/>
            <person name="McDonough S."/>
            <person name="Mehta T."/>
            <person name="Meldrim J."/>
            <person name="Meneus L."/>
            <person name="Mihai O."/>
            <person name="Mihalev A."/>
            <person name="Mihova T."/>
            <person name="Mittelman R."/>
            <person name="Mlenga V."/>
            <person name="Montmayeur A."/>
            <person name="Mulrain L."/>
            <person name="Navidi A."/>
            <person name="Naylor J."/>
            <person name="Negash T."/>
            <person name="Nguyen T."/>
            <person name="Nguyen N."/>
            <person name="Nicol R."/>
            <person name="Norbu C."/>
            <person name="Norbu N."/>
            <person name="Novod N."/>
            <person name="O'Neill B."/>
            <person name="Osman S."/>
            <person name="Markiewicz E."/>
            <person name="Oyono O.L."/>
            <person name="Patti C."/>
            <person name="Phunkhang P."/>
            <person name="Pierre F."/>
            <person name="Priest M."/>
            <person name="Raghuraman S."/>
            <person name="Rege F."/>
            <person name="Reyes R."/>
            <person name="Rise C."/>
            <person name="Rogov P."/>
            <person name="Ross K."/>
            <person name="Ryan E."/>
            <person name="Settipalli S."/>
            <person name="Shea T."/>
            <person name="Sherpa N."/>
            <person name="Shi L."/>
            <person name="Shih D."/>
            <person name="Sparrow T."/>
            <person name="Spaulding J."/>
            <person name="Stalker J."/>
            <person name="Stange-Thomann N."/>
            <person name="Stavropoulos S."/>
            <person name="Stone C."/>
            <person name="Strader C."/>
            <person name="Tesfaye S."/>
            <person name="Thomson T."/>
            <person name="Thoulutsang Y."/>
            <person name="Thoulutsang D."/>
            <person name="Topham K."/>
            <person name="Topping I."/>
            <person name="Tsamla T."/>
            <person name="Vassiliev H."/>
            <person name="Vo A."/>
            <person name="Wangchuk T."/>
            <person name="Wangdi T."/>
            <person name="Weiand M."/>
            <person name="Wilkinson J."/>
            <person name="Wilson A."/>
            <person name="Yadav S."/>
            <person name="Young G."/>
            <person name="Yu Q."/>
            <person name="Zembek L."/>
            <person name="Zhong D."/>
            <person name="Zimmer A."/>
            <person name="Zwirko Z."/>
            <person name="Jaffe D.B."/>
            <person name="Alvarez P."/>
            <person name="Brockman W."/>
            <person name="Butler J."/>
            <person name="Chin C."/>
            <person name="Gnerre S."/>
            <person name="Grabherr M."/>
            <person name="Kleber M."/>
            <person name="Mauceli E."/>
            <person name="MacCallum I."/>
        </authorList>
    </citation>
    <scope>NUCLEOTIDE SEQUENCE [LARGE SCALE GENOMIC DNA]</scope>
    <source>
        <strain evidence="4">Tucson 15010-1051.87</strain>
    </source>
</reference>
<protein>
    <submittedName>
        <fullName evidence="3">Uncharacterized protein</fullName>
    </submittedName>
</protein>
<evidence type="ECO:0000313" key="3">
    <source>
        <dbReference type="EMBL" id="KRF80123.1"/>
    </source>
</evidence>
<feature type="coiled-coil region" evidence="1">
    <location>
        <begin position="492"/>
        <end position="549"/>
    </location>
</feature>
<feature type="region of interest" description="Disordered" evidence="2">
    <location>
        <begin position="436"/>
        <end position="459"/>
    </location>
</feature>
<dbReference type="OrthoDB" id="7868721at2759"/>
<keyword evidence="1" id="KW-0175">Coiled coil</keyword>
<evidence type="ECO:0000256" key="2">
    <source>
        <dbReference type="SAM" id="MobiDB-lite"/>
    </source>
</evidence>
<dbReference type="KEGG" id="dvi:6626052"/>
<dbReference type="Proteomes" id="UP000008792">
    <property type="component" value="Unassembled WGS sequence"/>
</dbReference>
<proteinExistence type="predicted"/>
<dbReference type="AlphaFoldDB" id="A0A0Q9WGI7"/>
<feature type="region of interest" description="Disordered" evidence="2">
    <location>
        <begin position="350"/>
        <end position="370"/>
    </location>
</feature>
<accession>A0A0Q9WGI7</accession>
<dbReference type="InParanoid" id="A0A0Q9WGI7"/>
<gene>
    <name evidence="3" type="primary">Dvir\GJ22165</name>
    <name evidence="3" type="ORF">Dvir_GJ22165</name>
</gene>